<sequence length="145" mass="15277">MQFTTVATILAGAAAVAAAPTPSTLQSFNVEGLKWSTTPSQTQVSFDFNDPNSGIKTNCYWSPVLIGGVYTCNNNDNVKYAFNDDMTQMSVAVTFPKGTLDDSDAYYIANGTAATAKTCQGTTAGQDCQGAPHIFLTINEIQGVA</sequence>
<gene>
    <name evidence="1" type="primary">g8100</name>
    <name evidence="1" type="ORF">NpPPO83_00008100</name>
</gene>
<name>A0ACB5S7G2_9PEZI</name>
<keyword evidence="2" id="KW-1185">Reference proteome</keyword>
<protein>
    <submittedName>
        <fullName evidence="1">Crotonase core protein</fullName>
    </submittedName>
</protein>
<dbReference type="Proteomes" id="UP001165186">
    <property type="component" value="Unassembled WGS sequence"/>
</dbReference>
<organism evidence="1 2">
    <name type="scientific">Neofusicoccum parvum</name>
    <dbReference type="NCBI Taxonomy" id="310453"/>
    <lineage>
        <taxon>Eukaryota</taxon>
        <taxon>Fungi</taxon>
        <taxon>Dikarya</taxon>
        <taxon>Ascomycota</taxon>
        <taxon>Pezizomycotina</taxon>
        <taxon>Dothideomycetes</taxon>
        <taxon>Dothideomycetes incertae sedis</taxon>
        <taxon>Botryosphaeriales</taxon>
        <taxon>Botryosphaeriaceae</taxon>
        <taxon>Neofusicoccum</taxon>
    </lineage>
</organism>
<dbReference type="EMBL" id="BSXG01000050">
    <property type="protein sequence ID" value="GME28662.1"/>
    <property type="molecule type" value="Genomic_DNA"/>
</dbReference>
<evidence type="ECO:0000313" key="2">
    <source>
        <dbReference type="Proteomes" id="UP001165186"/>
    </source>
</evidence>
<evidence type="ECO:0000313" key="1">
    <source>
        <dbReference type="EMBL" id="GME28662.1"/>
    </source>
</evidence>
<accession>A0ACB5S7G2</accession>
<proteinExistence type="predicted"/>
<comment type="caution">
    <text evidence="1">The sequence shown here is derived from an EMBL/GenBank/DDBJ whole genome shotgun (WGS) entry which is preliminary data.</text>
</comment>
<reference evidence="1" key="1">
    <citation type="submission" date="2024-09" db="EMBL/GenBank/DDBJ databases">
        <title>Draft Genome Sequences of Neofusicoccum parvum.</title>
        <authorList>
            <person name="Ashida A."/>
            <person name="Camagna M."/>
            <person name="Tanaka A."/>
            <person name="Takemoto D."/>
        </authorList>
    </citation>
    <scope>NUCLEOTIDE SEQUENCE</scope>
    <source>
        <strain evidence="1">PPO83</strain>
    </source>
</reference>